<keyword evidence="1" id="KW-0802">TPR repeat</keyword>
<dbReference type="EMBL" id="BSSV01000007">
    <property type="protein sequence ID" value="GLX86829.1"/>
    <property type="molecule type" value="Genomic_DNA"/>
</dbReference>
<keyword evidence="3" id="KW-1185">Reference proteome</keyword>
<dbReference type="SUPFAM" id="SSF48452">
    <property type="entry name" value="TPR-like"/>
    <property type="match status" value="1"/>
</dbReference>
<accession>A0ABQ6HGS3</accession>
<dbReference type="PANTHER" id="PTHR44366:SF1">
    <property type="entry name" value="UDP-N-ACETYLGLUCOSAMINE--PEPTIDE N-ACETYLGLUCOSAMINYLTRANSFERASE 110 KDA SUBUNIT"/>
    <property type="match status" value="1"/>
</dbReference>
<dbReference type="InterPro" id="IPR011990">
    <property type="entry name" value="TPR-like_helical_dom_sf"/>
</dbReference>
<dbReference type="Pfam" id="PF13181">
    <property type="entry name" value="TPR_8"/>
    <property type="match status" value="1"/>
</dbReference>
<organism evidence="2 3">
    <name type="scientific">Thalassotalea loyana</name>
    <dbReference type="NCBI Taxonomy" id="280483"/>
    <lineage>
        <taxon>Bacteria</taxon>
        <taxon>Pseudomonadati</taxon>
        <taxon>Pseudomonadota</taxon>
        <taxon>Gammaproteobacteria</taxon>
        <taxon>Alteromonadales</taxon>
        <taxon>Colwelliaceae</taxon>
        <taxon>Thalassotalea</taxon>
    </lineage>
</organism>
<dbReference type="PROSITE" id="PS50005">
    <property type="entry name" value="TPR"/>
    <property type="match status" value="1"/>
</dbReference>
<gene>
    <name evidence="2" type="ORF">tloyanaT_30820</name>
</gene>
<evidence type="ECO:0008006" key="4">
    <source>
        <dbReference type="Google" id="ProtNLM"/>
    </source>
</evidence>
<sequence length="391" mass="44009">MRLTVIALTLASLIGCNATHVEPSQPKPQISFNQTLYPTANIDVIDEQALFSLTPEQQASFLIYVDNKLAKGKLKHEAISDFLIERLANFTYFGDTLSASQALAQNQGNCMSLAILTTALAKLIGIEYAYREVITMPVFEKQNNILLSSIHVQTKLFNESTNDMGIPGIVSRPGIVIDYFPEPDNIKSKYLRYPQFLAMYYKNIASDALIANQSDKAFAYAKRAFELDEHNPEILNLMAIIHRRAGDEATAESIYKTAMSLDDSNISLLSNYIVLLNAQGRKTEAMVLKDQLTQLDDTNPYAWLDLAYVAHQNGELNRAEKFYKKAIFIAPYVRAAHIGLFNIYDAQGREQMAEDALLDALEWANGKKERKQIKYKLYGRNQAIEANVNEE</sequence>
<dbReference type="PROSITE" id="PS51257">
    <property type="entry name" value="PROKAR_LIPOPROTEIN"/>
    <property type="match status" value="1"/>
</dbReference>
<name>A0ABQ6HGS3_9GAMM</name>
<dbReference type="InterPro" id="IPR019734">
    <property type="entry name" value="TPR_rpt"/>
</dbReference>
<evidence type="ECO:0000256" key="1">
    <source>
        <dbReference type="PROSITE-ProRule" id="PRU00339"/>
    </source>
</evidence>
<dbReference type="InterPro" id="IPR037919">
    <property type="entry name" value="OGT"/>
</dbReference>
<feature type="repeat" description="TPR" evidence="1">
    <location>
        <begin position="300"/>
        <end position="333"/>
    </location>
</feature>
<dbReference type="SMART" id="SM00028">
    <property type="entry name" value="TPR"/>
    <property type="match status" value="3"/>
</dbReference>
<comment type="caution">
    <text evidence="2">The sequence shown here is derived from an EMBL/GenBank/DDBJ whole genome shotgun (WGS) entry which is preliminary data.</text>
</comment>
<dbReference type="Proteomes" id="UP001157134">
    <property type="component" value="Unassembled WGS sequence"/>
</dbReference>
<protein>
    <recommendedName>
        <fullName evidence="4">Tetratricopeptide repeat protein</fullName>
    </recommendedName>
</protein>
<evidence type="ECO:0000313" key="3">
    <source>
        <dbReference type="Proteomes" id="UP001157134"/>
    </source>
</evidence>
<evidence type="ECO:0000313" key="2">
    <source>
        <dbReference type="EMBL" id="GLX86829.1"/>
    </source>
</evidence>
<dbReference type="PANTHER" id="PTHR44366">
    <property type="entry name" value="UDP-N-ACETYLGLUCOSAMINE--PEPTIDE N-ACETYLGLUCOSAMINYLTRANSFERASE 110 KDA SUBUNIT"/>
    <property type="match status" value="1"/>
</dbReference>
<reference evidence="2 3" key="1">
    <citation type="submission" date="2023-03" db="EMBL/GenBank/DDBJ databases">
        <title>Thalassotalea loyana LMG 22536T draft genome sequence.</title>
        <authorList>
            <person name="Sawabe T."/>
        </authorList>
    </citation>
    <scope>NUCLEOTIDE SEQUENCE [LARGE SCALE GENOMIC DNA]</scope>
    <source>
        <strain evidence="2 3">LMG 22536</strain>
    </source>
</reference>
<dbReference type="RefSeq" id="WP_284300237.1">
    <property type="nucleotide sequence ID" value="NZ_BSSV01000007.1"/>
</dbReference>
<proteinExistence type="predicted"/>
<dbReference type="Gene3D" id="1.25.40.10">
    <property type="entry name" value="Tetratricopeptide repeat domain"/>
    <property type="match status" value="1"/>
</dbReference>